<keyword evidence="3" id="KW-1185">Reference proteome</keyword>
<dbReference type="EMBL" id="JBITMB010000001">
    <property type="protein sequence ID" value="MFI7438829.1"/>
    <property type="molecule type" value="Genomic_DNA"/>
</dbReference>
<proteinExistence type="predicted"/>
<comment type="caution">
    <text evidence="2">The sequence shown here is derived from an EMBL/GenBank/DDBJ whole genome shotgun (WGS) entry which is preliminary data.</text>
</comment>
<gene>
    <name evidence="2" type="ORF">ACIBP5_02555</name>
</gene>
<dbReference type="RefSeq" id="WP_397018366.1">
    <property type="nucleotide sequence ID" value="NZ_JBITMB010000001.1"/>
</dbReference>
<organism evidence="2 3">
    <name type="scientific">Nonomuraea indica</name>
    <dbReference type="NCBI Taxonomy" id="1581193"/>
    <lineage>
        <taxon>Bacteria</taxon>
        <taxon>Bacillati</taxon>
        <taxon>Actinomycetota</taxon>
        <taxon>Actinomycetes</taxon>
        <taxon>Streptosporangiales</taxon>
        <taxon>Streptosporangiaceae</taxon>
        <taxon>Nonomuraea</taxon>
    </lineage>
</organism>
<feature type="signal peptide" evidence="1">
    <location>
        <begin position="1"/>
        <end position="28"/>
    </location>
</feature>
<feature type="chain" id="PRO_5047110254" evidence="1">
    <location>
        <begin position="29"/>
        <end position="164"/>
    </location>
</feature>
<accession>A0ABW7ZWA8</accession>
<name>A0ABW7ZWA8_9ACTN</name>
<protein>
    <submittedName>
        <fullName evidence="2">Uncharacterized protein</fullName>
    </submittedName>
</protein>
<reference evidence="2 3" key="1">
    <citation type="submission" date="2024-10" db="EMBL/GenBank/DDBJ databases">
        <title>The Natural Products Discovery Center: Release of the First 8490 Sequenced Strains for Exploring Actinobacteria Biosynthetic Diversity.</title>
        <authorList>
            <person name="Kalkreuter E."/>
            <person name="Kautsar S.A."/>
            <person name="Yang D."/>
            <person name="Bader C.D."/>
            <person name="Teijaro C.N."/>
            <person name="Fluegel L."/>
            <person name="Davis C.M."/>
            <person name="Simpson J.R."/>
            <person name="Lauterbach L."/>
            <person name="Steele A.D."/>
            <person name="Gui C."/>
            <person name="Meng S."/>
            <person name="Li G."/>
            <person name="Viehrig K."/>
            <person name="Ye F."/>
            <person name="Su P."/>
            <person name="Kiefer A.F."/>
            <person name="Nichols A."/>
            <person name="Cepeda A.J."/>
            <person name="Yan W."/>
            <person name="Fan B."/>
            <person name="Jiang Y."/>
            <person name="Adhikari A."/>
            <person name="Zheng C.-J."/>
            <person name="Schuster L."/>
            <person name="Cowan T.M."/>
            <person name="Smanski M.J."/>
            <person name="Chevrette M.G."/>
            <person name="De Carvalho L.P.S."/>
            <person name="Shen B."/>
        </authorList>
    </citation>
    <scope>NUCLEOTIDE SEQUENCE [LARGE SCALE GENOMIC DNA]</scope>
    <source>
        <strain evidence="2 3">NPDC049503</strain>
    </source>
</reference>
<evidence type="ECO:0000313" key="3">
    <source>
        <dbReference type="Proteomes" id="UP001612928"/>
    </source>
</evidence>
<dbReference type="Proteomes" id="UP001612928">
    <property type="component" value="Unassembled WGS sequence"/>
</dbReference>
<sequence>MRSVAALVAVTASLLGPGVPALAPPVLAAGGGPPVLAAGGDPPSDGWKRRTSLLVMPQRPRQNNVVRILAHCPTEANHALIGSTAFRLKGSARLYREVGLGLSDRGLGRRSVVISYYAPLGHHEVRMTCVKATIDKRSRVSHRKVISRYVVPLQVRRFRVAQFF</sequence>
<keyword evidence="1" id="KW-0732">Signal</keyword>
<evidence type="ECO:0000313" key="2">
    <source>
        <dbReference type="EMBL" id="MFI7438829.1"/>
    </source>
</evidence>
<evidence type="ECO:0000256" key="1">
    <source>
        <dbReference type="SAM" id="SignalP"/>
    </source>
</evidence>